<evidence type="ECO:0000313" key="4">
    <source>
        <dbReference type="EMBL" id="CFE50189.1"/>
    </source>
</evidence>
<keyword evidence="5" id="KW-0645">Protease</keyword>
<keyword evidence="2" id="KW-0378">Hydrolase</keyword>
<accession>A0A655G0K9</accession>
<evidence type="ECO:0000256" key="2">
    <source>
        <dbReference type="ARBA" id="ARBA00022801"/>
    </source>
</evidence>
<dbReference type="PANTHER" id="PTHR30023:SF0">
    <property type="entry name" value="PENICILLIN-SENSITIVE CARBOXYPEPTIDASE A"/>
    <property type="match status" value="1"/>
</dbReference>
<dbReference type="GO" id="GO:0004185">
    <property type="term" value="F:serine-type carboxypeptidase activity"/>
    <property type="evidence" value="ECO:0007669"/>
    <property type="project" value="InterPro"/>
</dbReference>
<name>A0A655G0K9_MYCTX</name>
<evidence type="ECO:0000313" key="6">
    <source>
        <dbReference type="Proteomes" id="UP000039217"/>
    </source>
</evidence>
<protein>
    <submittedName>
        <fullName evidence="5">D-alanyl-D-alanine carboxypeptidase</fullName>
    </submittedName>
</protein>
<gene>
    <name evidence="5" type="ORF">ERS007661_04615</name>
    <name evidence="3" type="ORF">ERS007681_01858</name>
    <name evidence="4" type="ORF">ERS007688_01661</name>
</gene>
<dbReference type="PANTHER" id="PTHR30023">
    <property type="entry name" value="D-ALANYL-D-ALANINE CARBOXYPEPTIDASE"/>
    <property type="match status" value="1"/>
</dbReference>
<evidence type="ECO:0000313" key="3">
    <source>
        <dbReference type="EMBL" id="CFE39478.1"/>
    </source>
</evidence>
<keyword evidence="5" id="KW-0121">Carboxypeptidase</keyword>
<evidence type="ECO:0000313" key="7">
    <source>
        <dbReference type="Proteomes" id="UP000046947"/>
    </source>
</evidence>
<evidence type="ECO:0000313" key="8">
    <source>
        <dbReference type="Proteomes" id="UP000048289"/>
    </source>
</evidence>
<dbReference type="Proteomes" id="UP000046947">
    <property type="component" value="Unassembled WGS sequence"/>
</dbReference>
<dbReference type="InterPro" id="IPR000667">
    <property type="entry name" value="Peptidase_S13"/>
</dbReference>
<dbReference type="SUPFAM" id="SSF56601">
    <property type="entry name" value="beta-lactamase/transpeptidase-like"/>
    <property type="match status" value="1"/>
</dbReference>
<dbReference type="EMBL" id="CQQC01003043">
    <property type="protein sequence ID" value="CNX40391.1"/>
    <property type="molecule type" value="Genomic_DNA"/>
</dbReference>
<dbReference type="Gene3D" id="3.40.710.10">
    <property type="entry name" value="DD-peptidase/beta-lactamase superfamily"/>
    <property type="match status" value="1"/>
</dbReference>
<dbReference type="EMBL" id="CFOH01000225">
    <property type="protein sequence ID" value="CFE50189.1"/>
    <property type="molecule type" value="Genomic_DNA"/>
</dbReference>
<dbReference type="GO" id="GO:0000270">
    <property type="term" value="P:peptidoglycan metabolic process"/>
    <property type="evidence" value="ECO:0007669"/>
    <property type="project" value="TreeGrafter"/>
</dbReference>
<evidence type="ECO:0000313" key="5">
    <source>
        <dbReference type="EMBL" id="CNX40391.1"/>
    </source>
</evidence>
<organism evidence="5 6">
    <name type="scientific">Mycobacterium tuberculosis</name>
    <dbReference type="NCBI Taxonomy" id="1773"/>
    <lineage>
        <taxon>Bacteria</taxon>
        <taxon>Bacillati</taxon>
        <taxon>Actinomycetota</taxon>
        <taxon>Actinomycetes</taxon>
        <taxon>Mycobacteriales</taxon>
        <taxon>Mycobacteriaceae</taxon>
        <taxon>Mycobacterium</taxon>
        <taxon>Mycobacterium tuberculosis complex</taxon>
    </lineage>
</organism>
<proteinExistence type="inferred from homology"/>
<dbReference type="AlphaFoldDB" id="A0A655G0K9"/>
<dbReference type="GO" id="GO:0006508">
    <property type="term" value="P:proteolysis"/>
    <property type="evidence" value="ECO:0007669"/>
    <property type="project" value="InterPro"/>
</dbReference>
<comment type="similarity">
    <text evidence="1">Belongs to the peptidase S13 family.</text>
</comment>
<reference evidence="6 7" key="1">
    <citation type="submission" date="2015-03" db="EMBL/GenBank/DDBJ databases">
        <authorList>
            <consortium name="Pathogen Informatics"/>
        </authorList>
    </citation>
    <scope>NUCLEOTIDE SEQUENCE [LARGE SCALE GENOMIC DNA]</scope>
    <source>
        <strain evidence="5 6">D00501624</strain>
        <strain evidence="3 8">G09901357</strain>
        <strain evidence="4 7">H09601792</strain>
    </source>
</reference>
<sequence>MRAKTGSLTAINSLVGVLTDRSGRVLTFAFISNEAGPNGRNAMDALATKLWFCGCTT</sequence>
<dbReference type="EMBL" id="CFOE01000210">
    <property type="protein sequence ID" value="CFE39478.1"/>
    <property type="molecule type" value="Genomic_DNA"/>
</dbReference>
<dbReference type="InterPro" id="IPR012338">
    <property type="entry name" value="Beta-lactam/transpept-like"/>
</dbReference>
<evidence type="ECO:0000256" key="1">
    <source>
        <dbReference type="ARBA" id="ARBA00006096"/>
    </source>
</evidence>
<dbReference type="Pfam" id="PF02113">
    <property type="entry name" value="Peptidase_S13"/>
    <property type="match status" value="1"/>
</dbReference>
<dbReference type="Proteomes" id="UP000048289">
    <property type="component" value="Unassembled WGS sequence"/>
</dbReference>
<dbReference type="Proteomes" id="UP000039217">
    <property type="component" value="Unassembled WGS sequence"/>
</dbReference>